<gene>
    <name evidence="1" type="ORF">D6850_05460</name>
</gene>
<dbReference type="GO" id="GO:0016853">
    <property type="term" value="F:isomerase activity"/>
    <property type="evidence" value="ECO:0007669"/>
    <property type="project" value="UniProtKB-KW"/>
</dbReference>
<keyword evidence="1" id="KW-0413">Isomerase</keyword>
<dbReference type="Proteomes" id="UP000281128">
    <property type="component" value="Unassembled WGS sequence"/>
</dbReference>
<reference evidence="1 2" key="1">
    <citation type="submission" date="2018-09" db="EMBL/GenBank/DDBJ databases">
        <title>Roseovarius spongiae sp. nov., isolated from a marine sponge.</title>
        <authorList>
            <person name="Zhuang L."/>
            <person name="Luo L."/>
        </authorList>
    </citation>
    <scope>NUCLEOTIDE SEQUENCE [LARGE SCALE GENOMIC DNA]</scope>
    <source>
        <strain evidence="1 2">HN-E21</strain>
    </source>
</reference>
<dbReference type="OrthoDB" id="7867818at2"/>
<dbReference type="AlphaFoldDB" id="A0A3A8B6R8"/>
<proteinExistence type="predicted"/>
<dbReference type="EMBL" id="RAPE01000001">
    <property type="protein sequence ID" value="RKF16975.1"/>
    <property type="molecule type" value="Genomic_DNA"/>
</dbReference>
<accession>A0A3A8B6R8</accession>
<evidence type="ECO:0000313" key="2">
    <source>
        <dbReference type="Proteomes" id="UP000281128"/>
    </source>
</evidence>
<organism evidence="1 2">
    <name type="scientific">Roseovarius spongiae</name>
    <dbReference type="NCBI Taxonomy" id="2320272"/>
    <lineage>
        <taxon>Bacteria</taxon>
        <taxon>Pseudomonadati</taxon>
        <taxon>Pseudomonadota</taxon>
        <taxon>Alphaproteobacteria</taxon>
        <taxon>Rhodobacterales</taxon>
        <taxon>Roseobacteraceae</taxon>
        <taxon>Roseovarius</taxon>
    </lineage>
</organism>
<comment type="caution">
    <text evidence="1">The sequence shown here is derived from an EMBL/GenBank/DDBJ whole genome shotgun (WGS) entry which is preliminary data.</text>
</comment>
<evidence type="ECO:0000313" key="1">
    <source>
        <dbReference type="EMBL" id="RKF16975.1"/>
    </source>
</evidence>
<sequence length="76" mass="8794">MTVPMRYPEHETWLYAVFASKAAIKGGVVRRAVRDVERLMGRRAFEAEVRRRGFHMVENAGQFIVFCNDEPVHVVC</sequence>
<keyword evidence="2" id="KW-1185">Reference proteome</keyword>
<name>A0A3A8B6R8_9RHOB</name>
<protein>
    <submittedName>
        <fullName evidence="1">N-(5'-phosphoribosyl)anthranilate isomerase</fullName>
    </submittedName>
</protein>